<dbReference type="InterPro" id="IPR053832">
    <property type="entry name" value="DUF6924"/>
</dbReference>
<organism evidence="3 4">
    <name type="scientific">Streptomyces liliiviolaceus</name>
    <dbReference type="NCBI Taxonomy" id="2823109"/>
    <lineage>
        <taxon>Bacteria</taxon>
        <taxon>Bacillati</taxon>
        <taxon>Actinomycetota</taxon>
        <taxon>Actinomycetes</taxon>
        <taxon>Kitasatosporales</taxon>
        <taxon>Streptomycetaceae</taxon>
        <taxon>Streptomyces</taxon>
    </lineage>
</organism>
<comment type="caution">
    <text evidence="3">The sequence shown here is derived from an EMBL/GenBank/DDBJ whole genome shotgun (WGS) entry which is preliminary data.</text>
</comment>
<keyword evidence="4" id="KW-1185">Reference proteome</keyword>
<name>A0A941B3N8_9ACTN</name>
<feature type="domain" description="DUF6745" evidence="1">
    <location>
        <begin position="179"/>
        <end position="272"/>
    </location>
</feature>
<accession>A0A941B3N8</accession>
<reference evidence="3 4" key="1">
    <citation type="submission" date="2021-04" db="EMBL/GenBank/DDBJ databases">
        <authorList>
            <person name="Tang X."/>
            <person name="Zhou X."/>
            <person name="Chen X."/>
            <person name="Cernava T."/>
            <person name="Zhang C."/>
        </authorList>
    </citation>
    <scope>NUCLEOTIDE SEQUENCE [LARGE SCALE GENOMIC DNA]</scope>
    <source>
        <strain evidence="3 4">BH-SS-21</strain>
    </source>
</reference>
<evidence type="ECO:0000259" key="1">
    <source>
        <dbReference type="Pfam" id="PF20530"/>
    </source>
</evidence>
<feature type="domain" description="DUF6924" evidence="2">
    <location>
        <begin position="291"/>
        <end position="417"/>
    </location>
</feature>
<evidence type="ECO:0000313" key="3">
    <source>
        <dbReference type="EMBL" id="MBQ0849430.1"/>
    </source>
</evidence>
<dbReference type="Pfam" id="PF20530">
    <property type="entry name" value="DUF6745"/>
    <property type="match status" value="1"/>
</dbReference>
<dbReference type="AlphaFoldDB" id="A0A941B3N8"/>
<sequence>MACEDGVRDLDAIRDDWTDVALTTGPADRSEAEAGACDAYRAVGLEPPAVFVWLDSPAAGALGVHMLTYSAAIGEKRILDRGWAQIQDQVWSQVQGWGQDWTESETARWSRLRSAVGEPVVERVWSQSFDRVREQSQKEVDGQILTRAVDHAARNGIWSGVWEHVRAQVREQIGTGICASVPGQRDAEWLAAYDYFRTHCSVAAVDQLTGVMRVARSAGQWWPFRNAVFLTERPTAIHRDSDGRLHSETGPAVVYPDGFALWAWHGVRLSEEPTRTRPVISRDGADFESDALVVRTDYSDDEAWRSVVDLLNRPVDGNEIQTHLVDDPAFEGADPGEVVLSALAGDARLQVVFLADAAAMRGEHTLIAASTRSQDLDDEGGDEELPREFRLVPSAVNLVHVNLAIGNLDFYEFSYGARRSPEGILRW</sequence>
<gene>
    <name evidence="3" type="ORF">J8N05_14590</name>
</gene>
<evidence type="ECO:0000313" key="4">
    <source>
        <dbReference type="Proteomes" id="UP000677413"/>
    </source>
</evidence>
<dbReference type="RefSeq" id="WP_210883103.1">
    <property type="nucleotide sequence ID" value="NZ_JAGPYQ010000001.1"/>
</dbReference>
<dbReference type="EMBL" id="JAGPYQ010000001">
    <property type="protein sequence ID" value="MBQ0849430.1"/>
    <property type="molecule type" value="Genomic_DNA"/>
</dbReference>
<evidence type="ECO:0000259" key="2">
    <source>
        <dbReference type="Pfam" id="PF21962"/>
    </source>
</evidence>
<dbReference type="InterPro" id="IPR046633">
    <property type="entry name" value="DUF6745"/>
</dbReference>
<proteinExistence type="predicted"/>
<protein>
    <submittedName>
        <fullName evidence="3">Uncharacterized protein</fullName>
    </submittedName>
</protein>
<dbReference type="Proteomes" id="UP000677413">
    <property type="component" value="Unassembled WGS sequence"/>
</dbReference>
<dbReference type="Pfam" id="PF21962">
    <property type="entry name" value="DUF6924"/>
    <property type="match status" value="1"/>
</dbReference>